<evidence type="ECO:0000313" key="2">
    <source>
        <dbReference type="Proteomes" id="UP000515312"/>
    </source>
</evidence>
<gene>
    <name evidence="1" type="ORF">H7849_23865</name>
</gene>
<organism evidence="1 2">
    <name type="scientific">Alloacidobacterium dinghuense</name>
    <dbReference type="NCBI Taxonomy" id="2763107"/>
    <lineage>
        <taxon>Bacteria</taxon>
        <taxon>Pseudomonadati</taxon>
        <taxon>Acidobacteriota</taxon>
        <taxon>Terriglobia</taxon>
        <taxon>Terriglobales</taxon>
        <taxon>Acidobacteriaceae</taxon>
        <taxon>Alloacidobacterium</taxon>
    </lineage>
</organism>
<reference evidence="1 2" key="1">
    <citation type="submission" date="2020-08" db="EMBL/GenBank/DDBJ databases">
        <title>Edaphobacter telluris sp. nov. and Acidobacterium dinghuensis sp. nov., two acidobacteria isolated from forest soil.</title>
        <authorList>
            <person name="Fu J."/>
            <person name="Qiu L."/>
        </authorList>
    </citation>
    <scope>NUCLEOTIDE SEQUENCE [LARGE SCALE GENOMIC DNA]</scope>
    <source>
        <strain evidence="1">4Y35</strain>
    </source>
</reference>
<dbReference type="KEGG" id="adin:H7849_23865"/>
<keyword evidence="2" id="KW-1185">Reference proteome</keyword>
<evidence type="ECO:0000313" key="1">
    <source>
        <dbReference type="EMBL" id="QNI32012.1"/>
    </source>
</evidence>
<dbReference type="RefSeq" id="WP_186742969.1">
    <property type="nucleotide sequence ID" value="NZ_CP060394.1"/>
</dbReference>
<dbReference type="Proteomes" id="UP000515312">
    <property type="component" value="Chromosome"/>
</dbReference>
<protein>
    <submittedName>
        <fullName evidence="1">Uncharacterized protein</fullName>
    </submittedName>
</protein>
<accession>A0A7G8BHJ2</accession>
<name>A0A7G8BHJ2_9BACT</name>
<dbReference type="AlphaFoldDB" id="A0A7G8BHJ2"/>
<proteinExistence type="predicted"/>
<dbReference type="EMBL" id="CP060394">
    <property type="protein sequence ID" value="QNI32012.1"/>
    <property type="molecule type" value="Genomic_DNA"/>
</dbReference>
<sequence>MLPPKESNLFDTDLFAPDRGQQALHEVSEGNEGMSLRERITELESRNLYLQSLVVELLNKNEQLRRKHTPGKTVAELQSQ</sequence>